<dbReference type="Proteomes" id="UP000628775">
    <property type="component" value="Unassembled WGS sequence"/>
</dbReference>
<dbReference type="PANTHER" id="PTHR18964">
    <property type="entry name" value="ROK (REPRESSOR, ORF, KINASE) FAMILY"/>
    <property type="match status" value="1"/>
</dbReference>
<gene>
    <name evidence="4" type="ORF">GCM10011391_02300</name>
</gene>
<evidence type="ECO:0000313" key="5">
    <source>
        <dbReference type="Proteomes" id="UP000628775"/>
    </source>
</evidence>
<dbReference type="EMBL" id="BMIR01000001">
    <property type="protein sequence ID" value="GGE27450.1"/>
    <property type="molecule type" value="Genomic_DNA"/>
</dbReference>
<evidence type="ECO:0000256" key="3">
    <source>
        <dbReference type="ARBA" id="ARBA00022629"/>
    </source>
</evidence>
<dbReference type="PANTHER" id="PTHR18964:SF149">
    <property type="entry name" value="BIFUNCTIONAL UDP-N-ACETYLGLUCOSAMINE 2-EPIMERASE_N-ACETYLMANNOSAMINE KINASE"/>
    <property type="match status" value="1"/>
</dbReference>
<comment type="caution">
    <text evidence="4">The sequence shown here is derived from an EMBL/GenBank/DDBJ whole genome shotgun (WGS) entry which is preliminary data.</text>
</comment>
<protein>
    <submittedName>
        <fullName evidence="4">Transcriptional regulator</fullName>
    </submittedName>
</protein>
<comment type="function">
    <text evidence="1">Transcriptional repressor of xylose-utilizing enzymes.</text>
</comment>
<proteinExistence type="inferred from homology"/>
<evidence type="ECO:0000313" key="4">
    <source>
        <dbReference type="EMBL" id="GGE27450.1"/>
    </source>
</evidence>
<sequence length="392" mass="43292">MQKKDQNYIKKENKGLVLDLIKRLGPVSRAKIAKVTKMSPTTVSRIVSSLIELNFVEETEQFTSGVGRKATLLAVKSDSILSIGIELDEKVSRACIIDFLGNMICSSETSLNKEDAPEKIVIHLKKQVEELVNGHNVQWQKVIGMGVGLPGLIDYANGQVKISAQLGWGDVPLAHMLEKEFQVKVFIDNELKLKAYAEKRLGNGKQSGRLVMIGFGSGVGSSLIVNGEIDRGHSNFAGEIGHTIVDPNGKLCPCGNFGCLQTYIAESFLLEEASKRKEIKDIQELIEIAERNEEWAISVIERAVTYATLAINNIVCINNPDTVLLTGSLIDRYPYITNKILKSCETKIWEPLRNSFALRVSTLEQQGVMLGAGMIAQKDFVQKLNFEEGVLN</sequence>
<reference evidence="4" key="1">
    <citation type="journal article" date="2014" name="Int. J. Syst. Evol. Microbiol.">
        <title>Complete genome sequence of Corynebacterium casei LMG S-19264T (=DSM 44701T), isolated from a smear-ripened cheese.</title>
        <authorList>
            <consortium name="US DOE Joint Genome Institute (JGI-PGF)"/>
            <person name="Walter F."/>
            <person name="Albersmeier A."/>
            <person name="Kalinowski J."/>
            <person name="Ruckert C."/>
        </authorList>
    </citation>
    <scope>NUCLEOTIDE SEQUENCE</scope>
    <source>
        <strain evidence="4">CGMCC 1.15371</strain>
    </source>
</reference>
<dbReference type="InterPro" id="IPR036388">
    <property type="entry name" value="WH-like_DNA-bd_sf"/>
</dbReference>
<dbReference type="GO" id="GO:0042732">
    <property type="term" value="P:D-xylose metabolic process"/>
    <property type="evidence" value="ECO:0007669"/>
    <property type="project" value="UniProtKB-KW"/>
</dbReference>
<evidence type="ECO:0000256" key="1">
    <source>
        <dbReference type="ARBA" id="ARBA00002486"/>
    </source>
</evidence>
<keyword evidence="3" id="KW-0119">Carbohydrate metabolism</keyword>
<dbReference type="Pfam" id="PF00480">
    <property type="entry name" value="ROK"/>
    <property type="match status" value="1"/>
</dbReference>
<accession>A0A8J2VHT3</accession>
<comment type="similarity">
    <text evidence="2">Belongs to the ROK (NagC/XylR) family.</text>
</comment>
<keyword evidence="3" id="KW-0859">Xylose metabolism</keyword>
<dbReference type="InterPro" id="IPR043129">
    <property type="entry name" value="ATPase_NBD"/>
</dbReference>
<evidence type="ECO:0000256" key="2">
    <source>
        <dbReference type="ARBA" id="ARBA00006479"/>
    </source>
</evidence>
<reference evidence="4" key="2">
    <citation type="submission" date="2020-09" db="EMBL/GenBank/DDBJ databases">
        <authorList>
            <person name="Sun Q."/>
            <person name="Zhou Y."/>
        </authorList>
    </citation>
    <scope>NUCLEOTIDE SEQUENCE</scope>
    <source>
        <strain evidence="4">CGMCC 1.15371</strain>
    </source>
</reference>
<dbReference type="InterPro" id="IPR036390">
    <property type="entry name" value="WH_DNA-bd_sf"/>
</dbReference>
<dbReference type="Gene3D" id="1.10.10.10">
    <property type="entry name" value="Winged helix-like DNA-binding domain superfamily/Winged helix DNA-binding domain"/>
    <property type="match status" value="1"/>
</dbReference>
<organism evidence="4 5">
    <name type="scientific">Pullulanibacillus camelliae</name>
    <dbReference type="NCBI Taxonomy" id="1707096"/>
    <lineage>
        <taxon>Bacteria</taxon>
        <taxon>Bacillati</taxon>
        <taxon>Bacillota</taxon>
        <taxon>Bacilli</taxon>
        <taxon>Bacillales</taxon>
        <taxon>Sporolactobacillaceae</taxon>
        <taxon>Pullulanibacillus</taxon>
    </lineage>
</organism>
<dbReference type="RefSeq" id="WP_188688006.1">
    <property type="nucleotide sequence ID" value="NZ_BMIR01000001.1"/>
</dbReference>
<dbReference type="SUPFAM" id="SSF46785">
    <property type="entry name" value="Winged helix' DNA-binding domain"/>
    <property type="match status" value="1"/>
</dbReference>
<name>A0A8J2VHT3_9BACL</name>
<dbReference type="SUPFAM" id="SSF53067">
    <property type="entry name" value="Actin-like ATPase domain"/>
    <property type="match status" value="1"/>
</dbReference>
<keyword evidence="5" id="KW-1185">Reference proteome</keyword>
<dbReference type="AlphaFoldDB" id="A0A8J2VHT3"/>
<dbReference type="InterPro" id="IPR000600">
    <property type="entry name" value="ROK"/>
</dbReference>
<dbReference type="Gene3D" id="3.30.420.40">
    <property type="match status" value="2"/>
</dbReference>